<dbReference type="AlphaFoldDB" id="A0A7Y8CLX4"/>
<organism evidence="6 7">
    <name type="scientific">Pseudomonas gingeri</name>
    <dbReference type="NCBI Taxonomy" id="117681"/>
    <lineage>
        <taxon>Bacteria</taxon>
        <taxon>Pseudomonadati</taxon>
        <taxon>Pseudomonadota</taxon>
        <taxon>Gammaproteobacteria</taxon>
        <taxon>Pseudomonadales</taxon>
        <taxon>Pseudomonadaceae</taxon>
        <taxon>Pseudomonas</taxon>
    </lineage>
</organism>
<reference evidence="6 7" key="1">
    <citation type="submission" date="2020-04" db="EMBL/GenBank/DDBJ databases">
        <title>Molecular characterization of pseudomonads from Agaricus bisporus reveal novel blotch 2 pathogens in Western Europe.</title>
        <authorList>
            <person name="Taparia T."/>
            <person name="Krijger M."/>
            <person name="Haynes E."/>
            <person name="Elpinstone J.G."/>
            <person name="Noble R."/>
            <person name="Van Der Wolf J."/>
        </authorList>
    </citation>
    <scope>NUCLEOTIDE SEQUENCE [LARGE SCALE GENOMIC DNA]</scope>
    <source>
        <strain evidence="6 7">IPO3737</strain>
    </source>
</reference>
<evidence type="ECO:0000313" key="7">
    <source>
        <dbReference type="Proteomes" id="UP000520592"/>
    </source>
</evidence>
<dbReference type="GO" id="GO:0003700">
    <property type="term" value="F:DNA-binding transcription factor activity"/>
    <property type="evidence" value="ECO:0007669"/>
    <property type="project" value="InterPro"/>
</dbReference>
<dbReference type="Gene3D" id="3.40.190.10">
    <property type="entry name" value="Periplasmic binding protein-like II"/>
    <property type="match status" value="2"/>
</dbReference>
<protein>
    <submittedName>
        <fullName evidence="6">LysR family transcriptional regulator</fullName>
    </submittedName>
</protein>
<keyword evidence="4" id="KW-0804">Transcription</keyword>
<dbReference type="Gene3D" id="1.10.10.10">
    <property type="entry name" value="Winged helix-like DNA-binding domain superfamily/Winged helix DNA-binding domain"/>
    <property type="match status" value="1"/>
</dbReference>
<evidence type="ECO:0000256" key="2">
    <source>
        <dbReference type="ARBA" id="ARBA00023015"/>
    </source>
</evidence>
<keyword evidence="3" id="KW-0238">DNA-binding</keyword>
<dbReference type="Pfam" id="PF03466">
    <property type="entry name" value="LysR_substrate"/>
    <property type="match status" value="1"/>
</dbReference>
<evidence type="ECO:0000256" key="3">
    <source>
        <dbReference type="ARBA" id="ARBA00023125"/>
    </source>
</evidence>
<dbReference type="SUPFAM" id="SSF46785">
    <property type="entry name" value="Winged helix' DNA-binding domain"/>
    <property type="match status" value="1"/>
</dbReference>
<accession>A0A7Y8CLX4</accession>
<name>A0A7Y8CLX4_9PSED</name>
<dbReference type="PANTHER" id="PTHR30346:SF17">
    <property type="entry name" value="LYSR FAMILY TRANSCRIPTIONAL REGULATOR"/>
    <property type="match status" value="1"/>
</dbReference>
<comment type="similarity">
    <text evidence="1">Belongs to the LysR transcriptional regulatory family.</text>
</comment>
<dbReference type="Pfam" id="PF00126">
    <property type="entry name" value="HTH_1"/>
    <property type="match status" value="1"/>
</dbReference>
<dbReference type="GO" id="GO:0032993">
    <property type="term" value="C:protein-DNA complex"/>
    <property type="evidence" value="ECO:0007669"/>
    <property type="project" value="TreeGrafter"/>
</dbReference>
<dbReference type="InterPro" id="IPR036388">
    <property type="entry name" value="WH-like_DNA-bd_sf"/>
</dbReference>
<dbReference type="PROSITE" id="PS50931">
    <property type="entry name" value="HTH_LYSR"/>
    <property type="match status" value="1"/>
</dbReference>
<proteinExistence type="inferred from homology"/>
<evidence type="ECO:0000313" key="6">
    <source>
        <dbReference type="EMBL" id="NWC35812.1"/>
    </source>
</evidence>
<dbReference type="InterPro" id="IPR005119">
    <property type="entry name" value="LysR_subst-bd"/>
</dbReference>
<dbReference type="GO" id="GO:0003677">
    <property type="term" value="F:DNA binding"/>
    <property type="evidence" value="ECO:0007669"/>
    <property type="project" value="UniProtKB-KW"/>
</dbReference>
<dbReference type="EMBL" id="JACAQD010000035">
    <property type="protein sequence ID" value="NWC35812.1"/>
    <property type="molecule type" value="Genomic_DNA"/>
</dbReference>
<comment type="caution">
    <text evidence="6">The sequence shown here is derived from an EMBL/GenBank/DDBJ whole genome shotgun (WGS) entry which is preliminary data.</text>
</comment>
<dbReference type="PANTHER" id="PTHR30346">
    <property type="entry name" value="TRANSCRIPTIONAL DUAL REGULATOR HCAR-RELATED"/>
    <property type="match status" value="1"/>
</dbReference>
<gene>
    <name evidence="6" type="ORF">HX876_25920</name>
</gene>
<dbReference type="CDD" id="cd08414">
    <property type="entry name" value="PBP2_LTTR_aromatics_like"/>
    <property type="match status" value="1"/>
</dbReference>
<dbReference type="Proteomes" id="UP000520592">
    <property type="component" value="Unassembled WGS sequence"/>
</dbReference>
<dbReference type="FunFam" id="1.10.10.10:FF:000001">
    <property type="entry name" value="LysR family transcriptional regulator"/>
    <property type="match status" value="1"/>
</dbReference>
<feature type="domain" description="HTH lysR-type" evidence="5">
    <location>
        <begin position="3"/>
        <end position="60"/>
    </location>
</feature>
<evidence type="ECO:0000259" key="5">
    <source>
        <dbReference type="PROSITE" id="PS50931"/>
    </source>
</evidence>
<evidence type="ECO:0000256" key="4">
    <source>
        <dbReference type="ARBA" id="ARBA00023163"/>
    </source>
</evidence>
<dbReference type="InterPro" id="IPR000847">
    <property type="entry name" value="LysR_HTH_N"/>
</dbReference>
<keyword evidence="2" id="KW-0805">Transcription regulation</keyword>
<dbReference type="RefSeq" id="WP_177063120.1">
    <property type="nucleotide sequence ID" value="NZ_JACAPB010000001.1"/>
</dbReference>
<evidence type="ECO:0000256" key="1">
    <source>
        <dbReference type="ARBA" id="ARBA00009437"/>
    </source>
</evidence>
<sequence length="300" mass="32604">MTLDLRLLVAFIAVAETENVGQAASRLHISQSPLSRQIIQLEAQLGLRLFERTRQRMQLTGEGRLFLSEARGLVAHAAEVAQAARSIARGETGHIAVGYVEGALHSNVLPRALADLQAAHQSATFDIRPMSSAQQVEALLNKAIDFGLVYAAPDRADIDCAEVSNEALLLVLGKHHPLATRAEIAPRDLNGQRWVSLAQSRNPAARRRFLENCAACGFSPDIRTEANDLLAVLRLVAAGLGITVVQASLRDLLADSVVCREIPWYPVRISVYAIWRKGDAKPLVGFLSKLLASCDSPVQR</sequence>
<dbReference type="InterPro" id="IPR036390">
    <property type="entry name" value="WH_DNA-bd_sf"/>
</dbReference>
<dbReference type="SUPFAM" id="SSF53850">
    <property type="entry name" value="Periplasmic binding protein-like II"/>
    <property type="match status" value="1"/>
</dbReference>
<dbReference type="PRINTS" id="PR00039">
    <property type="entry name" value="HTHLYSR"/>
</dbReference>